<accession>A0AAV2IKL4</accession>
<dbReference type="GO" id="GO:0005615">
    <property type="term" value="C:extracellular space"/>
    <property type="evidence" value="ECO:0007669"/>
    <property type="project" value="TreeGrafter"/>
</dbReference>
<feature type="signal peptide" evidence="5">
    <location>
        <begin position="1"/>
        <end position="25"/>
    </location>
</feature>
<evidence type="ECO:0000256" key="3">
    <source>
        <dbReference type="ARBA" id="ARBA00022525"/>
    </source>
</evidence>
<evidence type="ECO:0000256" key="4">
    <source>
        <dbReference type="ARBA" id="ARBA00023157"/>
    </source>
</evidence>
<dbReference type="AlphaFoldDB" id="A0AAV2IKL4"/>
<keyword evidence="3" id="KW-0964">Secreted</keyword>
<evidence type="ECO:0008006" key="8">
    <source>
        <dbReference type="Google" id="ProtNLM"/>
    </source>
</evidence>
<dbReference type="InterPro" id="IPR026645">
    <property type="entry name" value="Dermatopontin"/>
</dbReference>
<evidence type="ECO:0000313" key="7">
    <source>
        <dbReference type="Proteomes" id="UP001497497"/>
    </source>
</evidence>
<evidence type="ECO:0000256" key="1">
    <source>
        <dbReference type="ARBA" id="ARBA00004613"/>
    </source>
</evidence>
<reference evidence="6 7" key="1">
    <citation type="submission" date="2024-04" db="EMBL/GenBank/DDBJ databases">
        <authorList>
            <consortium name="Genoscope - CEA"/>
            <person name="William W."/>
        </authorList>
    </citation>
    <scope>NUCLEOTIDE SEQUENCE [LARGE SCALE GENOMIC DNA]</scope>
</reference>
<dbReference type="GO" id="GO:0031012">
    <property type="term" value="C:extracellular matrix"/>
    <property type="evidence" value="ECO:0007669"/>
    <property type="project" value="TreeGrafter"/>
</dbReference>
<gene>
    <name evidence="6" type="ORF">GSLYS_00021028001</name>
</gene>
<keyword evidence="7" id="KW-1185">Reference proteome</keyword>
<dbReference type="PANTHER" id="PTHR15040:SF1">
    <property type="entry name" value="DERMATOPONTIN-LIKE ISOFORM X1"/>
    <property type="match status" value="1"/>
</dbReference>
<dbReference type="GO" id="GO:0030199">
    <property type="term" value="P:collagen fibril organization"/>
    <property type="evidence" value="ECO:0007669"/>
    <property type="project" value="TreeGrafter"/>
</dbReference>
<comment type="caution">
    <text evidence="6">The sequence shown here is derived from an EMBL/GenBank/DDBJ whole genome shotgun (WGS) entry which is preliminary data.</text>
</comment>
<dbReference type="Proteomes" id="UP001497497">
    <property type="component" value="Unassembled WGS sequence"/>
</dbReference>
<feature type="chain" id="PRO_5043595455" description="Dermatopontin" evidence="5">
    <location>
        <begin position="26"/>
        <end position="191"/>
    </location>
</feature>
<comment type="subcellular location">
    <subcellularLocation>
        <location evidence="1">Secreted</location>
    </subcellularLocation>
</comment>
<evidence type="ECO:0000313" key="6">
    <source>
        <dbReference type="EMBL" id="CAL1547711.1"/>
    </source>
</evidence>
<protein>
    <recommendedName>
        <fullName evidence="8">Dermatopontin</fullName>
    </recommendedName>
</protein>
<evidence type="ECO:0000256" key="5">
    <source>
        <dbReference type="SAM" id="SignalP"/>
    </source>
</evidence>
<dbReference type="PANTHER" id="PTHR15040">
    <property type="entry name" value="DERMATOPONTIN-RELATED"/>
    <property type="match status" value="1"/>
</dbReference>
<name>A0AAV2IKL4_LYMST</name>
<evidence type="ECO:0000256" key="2">
    <source>
        <dbReference type="ARBA" id="ARBA00008712"/>
    </source>
</evidence>
<organism evidence="6 7">
    <name type="scientific">Lymnaea stagnalis</name>
    <name type="common">Great pond snail</name>
    <name type="synonym">Helix stagnalis</name>
    <dbReference type="NCBI Taxonomy" id="6523"/>
    <lineage>
        <taxon>Eukaryota</taxon>
        <taxon>Metazoa</taxon>
        <taxon>Spiralia</taxon>
        <taxon>Lophotrochozoa</taxon>
        <taxon>Mollusca</taxon>
        <taxon>Gastropoda</taxon>
        <taxon>Heterobranchia</taxon>
        <taxon>Euthyneura</taxon>
        <taxon>Panpulmonata</taxon>
        <taxon>Hygrophila</taxon>
        <taxon>Lymnaeoidea</taxon>
        <taxon>Lymnaeidae</taxon>
        <taxon>Lymnaea</taxon>
    </lineage>
</organism>
<dbReference type="EMBL" id="CAXITT010001046">
    <property type="protein sequence ID" value="CAL1547711.1"/>
    <property type="molecule type" value="Genomic_DNA"/>
</dbReference>
<comment type="similarity">
    <text evidence="2">Belongs to the dermatopontin family.</text>
</comment>
<keyword evidence="5" id="KW-0732">Signal</keyword>
<keyword evidence="4" id="KW-1015">Disulfide bond</keyword>
<proteinExistence type="inferred from homology"/>
<sequence length="191" mass="22133">MLCLHHLRCITHITILALLVQVSRAADTWMTALDTYFQIACPTGQTIKHLESVHDNTHEDRVWNISCARLPNWVDLTECEWSGYQNNYDETVIFQCPDDDVITGIESIHDNSKEDRMWSFQCCNPQDYVTHSCLYTPFMNTYDNLLNYRVPVDYVLRGVESINDESHRDRIFKFEICKLAPADSNTHGIVG</sequence>
<dbReference type="Pfam" id="PF14704">
    <property type="entry name" value="DERM"/>
    <property type="match status" value="1"/>
</dbReference>